<evidence type="ECO:0000313" key="4">
    <source>
        <dbReference type="Proteomes" id="UP000559117"/>
    </source>
</evidence>
<comment type="caution">
    <text evidence="3">The sequence shown here is derived from an EMBL/GenBank/DDBJ whole genome shotgun (WGS) entry which is preliminary data.</text>
</comment>
<feature type="domain" description="Flavin reductase like" evidence="2">
    <location>
        <begin position="20"/>
        <end position="148"/>
    </location>
</feature>
<dbReference type="SMART" id="SM00903">
    <property type="entry name" value="Flavin_Reduct"/>
    <property type="match status" value="1"/>
</dbReference>
<sequence>MKNIDALAIGDKIVQSLKPSVFLTTAAEGKINTMVIGWGAIGVMWGKPVFTAMVRKSRYSWELLEKSNEFTVSIPTHDMKEALKICGTKSGRDIDKFTAAALMPQAGQKIKTPVLAGAGIHLECKVLYKQDMQPENMDKAEKERWYGDGGDWHTMYFAEIVASYED</sequence>
<dbReference type="Proteomes" id="UP000559117">
    <property type="component" value="Unassembled WGS sequence"/>
</dbReference>
<organism evidence="3 4">
    <name type="scientific">Pectinatus brassicae</name>
    <dbReference type="NCBI Taxonomy" id="862415"/>
    <lineage>
        <taxon>Bacteria</taxon>
        <taxon>Bacillati</taxon>
        <taxon>Bacillota</taxon>
        <taxon>Negativicutes</taxon>
        <taxon>Selenomonadales</taxon>
        <taxon>Selenomonadaceae</taxon>
        <taxon>Pectinatus</taxon>
    </lineage>
</organism>
<evidence type="ECO:0000256" key="1">
    <source>
        <dbReference type="ARBA" id="ARBA00038054"/>
    </source>
</evidence>
<dbReference type="PANTHER" id="PTHR43567:SF5">
    <property type="entry name" value="HYPOTHETICAL CYTOSOLIC PROTEIN"/>
    <property type="match status" value="1"/>
</dbReference>
<protein>
    <submittedName>
        <fullName evidence="3">Flavin reductase (DIM6/NTAB) family NADH-FMN oxidoreductase RutF</fullName>
    </submittedName>
</protein>
<evidence type="ECO:0000313" key="3">
    <source>
        <dbReference type="EMBL" id="MBB5335647.1"/>
    </source>
</evidence>
<gene>
    <name evidence="3" type="ORF">HNR32_000779</name>
</gene>
<proteinExistence type="inferred from homology"/>
<dbReference type="GO" id="GO:0016646">
    <property type="term" value="F:oxidoreductase activity, acting on the CH-NH group of donors, NAD or NADP as acceptor"/>
    <property type="evidence" value="ECO:0007669"/>
    <property type="project" value="UniProtKB-ARBA"/>
</dbReference>
<dbReference type="SUPFAM" id="SSF50475">
    <property type="entry name" value="FMN-binding split barrel"/>
    <property type="match status" value="1"/>
</dbReference>
<evidence type="ECO:0000259" key="2">
    <source>
        <dbReference type="SMART" id="SM00903"/>
    </source>
</evidence>
<dbReference type="Gene3D" id="2.30.110.10">
    <property type="entry name" value="Electron Transport, Fmn-binding Protein, Chain A"/>
    <property type="match status" value="1"/>
</dbReference>
<dbReference type="EMBL" id="JACHFH010000007">
    <property type="protein sequence ID" value="MBB5335647.1"/>
    <property type="molecule type" value="Genomic_DNA"/>
</dbReference>
<reference evidence="3 4" key="1">
    <citation type="submission" date="2020-08" db="EMBL/GenBank/DDBJ databases">
        <title>Genomic Encyclopedia of Type Strains, Phase IV (KMG-IV): sequencing the most valuable type-strain genomes for metagenomic binning, comparative biology and taxonomic classification.</title>
        <authorList>
            <person name="Goeker M."/>
        </authorList>
    </citation>
    <scope>NUCLEOTIDE SEQUENCE [LARGE SCALE GENOMIC DNA]</scope>
    <source>
        <strain evidence="3 4">DSM 24661</strain>
    </source>
</reference>
<dbReference type="PANTHER" id="PTHR43567">
    <property type="entry name" value="FLAVOREDOXIN-RELATED-RELATED"/>
    <property type="match status" value="1"/>
</dbReference>
<comment type="similarity">
    <text evidence="1">Belongs to the flavoredoxin family.</text>
</comment>
<dbReference type="GO" id="GO:0010181">
    <property type="term" value="F:FMN binding"/>
    <property type="evidence" value="ECO:0007669"/>
    <property type="project" value="InterPro"/>
</dbReference>
<dbReference type="InterPro" id="IPR052174">
    <property type="entry name" value="Flavoredoxin"/>
</dbReference>
<dbReference type="InterPro" id="IPR012349">
    <property type="entry name" value="Split_barrel_FMN-bd"/>
</dbReference>
<accession>A0A840UJ46</accession>
<dbReference type="RefSeq" id="WP_231038107.1">
    <property type="nucleotide sequence ID" value="NZ_JACHFH010000007.1"/>
</dbReference>
<dbReference type="AlphaFoldDB" id="A0A840UJ46"/>
<dbReference type="InterPro" id="IPR002563">
    <property type="entry name" value="Flavin_Rdtase-like_dom"/>
</dbReference>
<dbReference type="Pfam" id="PF01613">
    <property type="entry name" value="Flavin_Reduct"/>
    <property type="match status" value="1"/>
</dbReference>
<keyword evidence="4" id="KW-1185">Reference proteome</keyword>
<name>A0A840UJ46_9FIRM</name>